<dbReference type="STRING" id="235279.HH_1781"/>
<dbReference type="HOGENOM" id="CLU_1000284_0_0_7"/>
<organism evidence="1 2">
    <name type="scientific">Helicobacter hepaticus (strain ATCC 51449 / 3B1)</name>
    <dbReference type="NCBI Taxonomy" id="235279"/>
    <lineage>
        <taxon>Bacteria</taxon>
        <taxon>Pseudomonadati</taxon>
        <taxon>Campylobacterota</taxon>
        <taxon>Epsilonproteobacteria</taxon>
        <taxon>Campylobacterales</taxon>
        <taxon>Helicobacteraceae</taxon>
        <taxon>Helicobacter</taxon>
    </lineage>
</organism>
<gene>
    <name evidence="1" type="ordered locus">HH_1781</name>
</gene>
<dbReference type="KEGG" id="hhe:HH_1781"/>
<accession>Q7VF96</accession>
<reference evidence="1 2" key="1">
    <citation type="journal article" date="2003" name="Proc. Natl. Acad. Sci. U.S.A.">
        <title>The complete genome sequence of the carcinogenic bacterium Helicobacter hepaticus.</title>
        <authorList>
            <person name="Suerbaum S."/>
            <person name="Josenhans C."/>
            <person name="Sterzenbach T."/>
            <person name="Drescher B."/>
            <person name="Brandt P."/>
            <person name="Bell M."/>
            <person name="Droege M."/>
            <person name="Fartmann B."/>
            <person name="Fischer H.-P."/>
            <person name="Ge Z."/>
            <person name="Hoerster A."/>
            <person name="Holland R."/>
            <person name="Klein K."/>
            <person name="Koenig J."/>
            <person name="Macko L."/>
            <person name="Mendz G.L."/>
            <person name="Nyakatura G."/>
            <person name="Schauer D.B."/>
            <person name="Shen Z."/>
            <person name="Weber J."/>
            <person name="Frosch M."/>
            <person name="Fox J.G."/>
        </authorList>
    </citation>
    <scope>NUCLEOTIDE SEQUENCE [LARGE SCALE GENOMIC DNA]</scope>
    <source>
        <strain evidence="2">ATCC 51449 / 3B1</strain>
    </source>
</reference>
<dbReference type="RefSeq" id="WP_011116620.1">
    <property type="nucleotide sequence ID" value="NC_004917.1"/>
</dbReference>
<name>Q7VF96_HELHP</name>
<evidence type="ECO:0000313" key="1">
    <source>
        <dbReference type="EMBL" id="AAP78378.1"/>
    </source>
</evidence>
<evidence type="ECO:0008006" key="3">
    <source>
        <dbReference type="Google" id="ProtNLM"/>
    </source>
</evidence>
<sequence length="280" mass="30397">MKRILLVILVLVLGVQSKADELINGSFSKLGLNFAYLAHNAGKSHIDSLHIALHYDSYSIFENGFVWGSDAMLGGSTGNINKHYPLQGTENLTSQKSPVGSVNLFFDGLIYVGYSLIRRSVDMPLYIGTGYKFATFLSVSINTPAAGQILASYLPIELRGDIRVRPRVAFEYLLAYDIGLSQSLLVQYDAGDNKRNLSMNRGYGLRLSVGGRYYVSKETFFYANILASYQSFGASESATISIAQPPAGSSGTPGYLPGSAVVSYPRSSISYVGLRFGIGF</sequence>
<dbReference type="Proteomes" id="UP000002495">
    <property type="component" value="Chromosome"/>
</dbReference>
<keyword evidence="2" id="KW-1185">Reference proteome</keyword>
<dbReference type="EMBL" id="AE017125">
    <property type="protein sequence ID" value="AAP78378.1"/>
    <property type="molecule type" value="Genomic_DNA"/>
</dbReference>
<protein>
    <recommendedName>
        <fullName evidence="3">Outer membrane protein beta-barrel domain-containing protein</fullName>
    </recommendedName>
</protein>
<dbReference type="AlphaFoldDB" id="Q7VF96"/>
<dbReference type="OrthoDB" id="5325092at2"/>
<proteinExistence type="predicted"/>
<evidence type="ECO:0000313" key="2">
    <source>
        <dbReference type="Proteomes" id="UP000002495"/>
    </source>
</evidence>